<protein>
    <recommendedName>
        <fullName evidence="3">Phage-Barnase-EndoU-ColicinE5/D-RelE like nuclease 2 domain-containing protein</fullName>
    </recommendedName>
</protein>
<accession>A0A2M7IPV6</accession>
<gene>
    <name evidence="1" type="ORF">COZ82_00540</name>
</gene>
<evidence type="ECO:0000313" key="2">
    <source>
        <dbReference type="Proteomes" id="UP000230837"/>
    </source>
</evidence>
<name>A0A2M7IPV6_9BACT</name>
<reference evidence="2" key="1">
    <citation type="submission" date="2017-09" db="EMBL/GenBank/DDBJ databases">
        <title>Depth-based differentiation of microbial function through sediment-hosted aquifers and enrichment of novel symbionts in the deep terrestrial subsurface.</title>
        <authorList>
            <person name="Probst A.J."/>
            <person name="Ladd B."/>
            <person name="Jarett J.K."/>
            <person name="Geller-Mcgrath D.E."/>
            <person name="Sieber C.M.K."/>
            <person name="Emerson J.B."/>
            <person name="Anantharaman K."/>
            <person name="Thomas B.C."/>
            <person name="Malmstrom R."/>
            <person name="Stieglmeier M."/>
            <person name="Klingl A."/>
            <person name="Woyke T."/>
            <person name="Ryan C.M."/>
            <person name="Banfield J.F."/>
        </authorList>
    </citation>
    <scope>NUCLEOTIDE SEQUENCE [LARGE SCALE GENOMIC DNA]</scope>
</reference>
<dbReference type="AlphaFoldDB" id="A0A2M7IPV6"/>
<evidence type="ECO:0000313" key="1">
    <source>
        <dbReference type="EMBL" id="PIW97264.1"/>
    </source>
</evidence>
<dbReference type="Proteomes" id="UP000230837">
    <property type="component" value="Unassembled WGS sequence"/>
</dbReference>
<organism evidence="1 2">
    <name type="scientific">Candidatus Kaiserbacteria bacterium CG_4_8_14_3_um_filter_38_9</name>
    <dbReference type="NCBI Taxonomy" id="1974599"/>
    <lineage>
        <taxon>Bacteria</taxon>
        <taxon>Candidatus Kaiseribacteriota</taxon>
    </lineage>
</organism>
<sequence length="168" mass="20066">MPPSPDWLEPIVELKDFDGDPTVYIEHLFSIFTRDFIESTPQFRGNRVFYDNHDDGGKPNAFVHITTEENRETRSRELCLRRCERIAWIRAIIENPDDPAVLMWDKEQKTGRGWKMRTYLFLEPEDFLVVLEQKTRGHYMITAIYVDNPNQKRKHLKAYNEYQQRSGK</sequence>
<proteinExistence type="predicted"/>
<evidence type="ECO:0008006" key="3">
    <source>
        <dbReference type="Google" id="ProtNLM"/>
    </source>
</evidence>
<dbReference type="EMBL" id="PFHR01000032">
    <property type="protein sequence ID" value="PIW97264.1"/>
    <property type="molecule type" value="Genomic_DNA"/>
</dbReference>
<comment type="caution">
    <text evidence="1">The sequence shown here is derived from an EMBL/GenBank/DDBJ whole genome shotgun (WGS) entry which is preliminary data.</text>
</comment>